<gene>
    <name evidence="2" type="ORF">PR048_014650</name>
</gene>
<evidence type="ECO:0000256" key="1">
    <source>
        <dbReference type="SAM" id="MobiDB-lite"/>
    </source>
</evidence>
<sequence>MITCMRYRRPFHGVCVPAFATYNSHRAAVPTPTATLAPKVASQSTMFSGQLRLTADLLHDGLLRLGLTRKCTFFLVCIAVPDKNVEYVIARRQLRTGGPGTFDLHHNAQEVKNTSAMKLDQYRMSREEFFSEPDYTRWWTQGGRSRERRDSVSPVRRSAGDACRWKRGWRAIRYVDIVVQRYFDRKLPPTHPRTRAGRLYSPSSRYARLRLWEMAPTPEQPRLTIGRTRGHGGYAVRLPASRQCEPGFNHHPGRFRISAGGDRSRTMPLVFSEIFRFPRPCVPGAAPFSLHFTLIGSQDLDFKSRPNLFTHLTKNVPLYRHALYSLLVLTSRRAGKGREYAHDFTYFLTSCTLEKDAWLKPSAAVTHCYSYLEVPGSIPDPAILISAFPGFPKSRMLLPRSCLSEELAPPLMKFREGMFFFGFRGSIPLLAFVNAAGFPCYYSLLQTRLHSLVLISGSDAQQRPHYAYSNRGLGDLQTLVYGRSCTGHRTTSEAAIAERLDCSASHRDGPGSIPGRFTPDFRKWESHPDDAVGLRVFQGNSFPPLFHSGAAPYPPCFVPIRLTRPWCYGPPKSLHYTFMIGPSTVRLILGESPKTRNTRIVQSRKADLSSTLAIGVAPGWLPRIVRYSLLATAASWRVGYQGADWWKTSRQLIASDGILLVCTAGLGHFGESEHLYNVSRKYSVFGGFGSKKDVAGVTYYHFHRCKHAVNRMSPVAQPSGATVAIPSLPAKVVRVRSPADFHVWSVGALGDTPFPTAATFFSHPNLRFDPVLSLFGDDRRLRAQSRNAIFRWVLLTSGTCPTLRGVVENRKSLEDMVHSSTYKFTEEFGDTVESRSNSREQSNRRGEVKQTSKYNKATRTAERTKQKPECTWTRAT</sequence>
<comment type="caution">
    <text evidence="2">The sequence shown here is derived from an EMBL/GenBank/DDBJ whole genome shotgun (WGS) entry which is preliminary data.</text>
</comment>
<feature type="compositionally biased region" description="Basic and acidic residues" evidence="1">
    <location>
        <begin position="859"/>
        <end position="868"/>
    </location>
</feature>
<organism evidence="2 3">
    <name type="scientific">Dryococelus australis</name>
    <dbReference type="NCBI Taxonomy" id="614101"/>
    <lineage>
        <taxon>Eukaryota</taxon>
        <taxon>Metazoa</taxon>
        <taxon>Ecdysozoa</taxon>
        <taxon>Arthropoda</taxon>
        <taxon>Hexapoda</taxon>
        <taxon>Insecta</taxon>
        <taxon>Pterygota</taxon>
        <taxon>Neoptera</taxon>
        <taxon>Polyneoptera</taxon>
        <taxon>Phasmatodea</taxon>
        <taxon>Verophasmatodea</taxon>
        <taxon>Anareolatae</taxon>
        <taxon>Phasmatidae</taxon>
        <taxon>Eurycanthinae</taxon>
        <taxon>Dryococelus</taxon>
    </lineage>
</organism>
<protein>
    <submittedName>
        <fullName evidence="2">Uncharacterized protein</fullName>
    </submittedName>
</protein>
<dbReference type="EMBL" id="JARBHB010000005">
    <property type="protein sequence ID" value="KAJ8882836.1"/>
    <property type="molecule type" value="Genomic_DNA"/>
</dbReference>
<feature type="compositionally biased region" description="Basic and acidic residues" evidence="1">
    <location>
        <begin position="832"/>
        <end position="850"/>
    </location>
</feature>
<dbReference type="Proteomes" id="UP001159363">
    <property type="component" value="Chromosome 4"/>
</dbReference>
<reference evidence="2 3" key="1">
    <citation type="submission" date="2023-02" db="EMBL/GenBank/DDBJ databases">
        <title>LHISI_Scaffold_Assembly.</title>
        <authorList>
            <person name="Stuart O.P."/>
            <person name="Cleave R."/>
            <person name="Magrath M.J.L."/>
            <person name="Mikheyev A.S."/>
        </authorList>
    </citation>
    <scope>NUCLEOTIDE SEQUENCE [LARGE SCALE GENOMIC DNA]</scope>
    <source>
        <strain evidence="2">Daus_M_001</strain>
        <tissue evidence="2">Leg muscle</tissue>
    </source>
</reference>
<evidence type="ECO:0000313" key="2">
    <source>
        <dbReference type="EMBL" id="KAJ8882836.1"/>
    </source>
</evidence>
<name>A0ABQ9HET5_9NEOP</name>
<proteinExistence type="predicted"/>
<accession>A0ABQ9HET5</accession>
<feature type="region of interest" description="Disordered" evidence="1">
    <location>
        <begin position="830"/>
        <end position="876"/>
    </location>
</feature>
<keyword evidence="3" id="KW-1185">Reference proteome</keyword>
<evidence type="ECO:0000313" key="3">
    <source>
        <dbReference type="Proteomes" id="UP001159363"/>
    </source>
</evidence>